<name>A0A074Y6G6_AURSE</name>
<evidence type="ECO:0000259" key="4">
    <source>
        <dbReference type="Pfam" id="PF01975"/>
    </source>
</evidence>
<dbReference type="InterPro" id="IPR036523">
    <property type="entry name" value="SurE-like_sf"/>
</dbReference>
<dbReference type="GeneID" id="25370757"/>
<dbReference type="EMBL" id="KL584777">
    <property type="protein sequence ID" value="KEQ91549.1"/>
    <property type="molecule type" value="Genomic_DNA"/>
</dbReference>
<dbReference type="GO" id="GO:0046872">
    <property type="term" value="F:metal ion binding"/>
    <property type="evidence" value="ECO:0007669"/>
    <property type="project" value="UniProtKB-KW"/>
</dbReference>
<dbReference type="SUPFAM" id="SSF64167">
    <property type="entry name" value="SurE-like"/>
    <property type="match status" value="1"/>
</dbReference>
<dbReference type="PANTHER" id="PTHR30457">
    <property type="entry name" value="5'-NUCLEOTIDASE SURE"/>
    <property type="match status" value="1"/>
</dbReference>
<reference evidence="5 6" key="1">
    <citation type="journal article" date="2014" name="BMC Genomics">
        <title>Genome sequencing of four Aureobasidium pullulans varieties: biotechnological potential, stress tolerance, and description of new species.</title>
        <authorList>
            <person name="Gostin Ar C."/>
            <person name="Ohm R.A."/>
            <person name="Kogej T."/>
            <person name="Sonjak S."/>
            <person name="Turk M."/>
            <person name="Zajc J."/>
            <person name="Zalar P."/>
            <person name="Grube M."/>
            <person name="Sun H."/>
            <person name="Han J."/>
            <person name="Sharma A."/>
            <person name="Chiniquy J."/>
            <person name="Ngan C.Y."/>
            <person name="Lipzen A."/>
            <person name="Barry K."/>
            <person name="Grigoriev I.V."/>
            <person name="Gunde-Cimerman N."/>
        </authorList>
    </citation>
    <scope>NUCLEOTIDE SEQUENCE [LARGE SCALE GENOMIC DNA]</scope>
    <source>
        <strain evidence="5 6">EXF-2481</strain>
    </source>
</reference>
<dbReference type="STRING" id="1043005.A0A074Y6G6"/>
<evidence type="ECO:0000256" key="2">
    <source>
        <dbReference type="ARBA" id="ARBA00022723"/>
    </source>
</evidence>
<comment type="similarity">
    <text evidence="1">Belongs to the SurE nucleotidase family.</text>
</comment>
<evidence type="ECO:0000313" key="6">
    <source>
        <dbReference type="Proteomes" id="UP000030641"/>
    </source>
</evidence>
<dbReference type="Pfam" id="PF01975">
    <property type="entry name" value="SurE"/>
    <property type="match status" value="1"/>
</dbReference>
<protein>
    <recommendedName>
        <fullName evidence="4">Survival protein SurE-like phosphatase/nucleotidase domain-containing protein</fullName>
    </recommendedName>
</protein>
<dbReference type="PANTHER" id="PTHR30457:SF0">
    <property type="entry name" value="PHOSPHATASE, PUTATIVE (AFU_ORTHOLOGUE AFUA_4G01070)-RELATED"/>
    <property type="match status" value="1"/>
</dbReference>
<dbReference type="InParanoid" id="A0A074Y6G6"/>
<proteinExistence type="inferred from homology"/>
<keyword evidence="3" id="KW-0378">Hydrolase</keyword>
<dbReference type="GO" id="GO:0008252">
    <property type="term" value="F:nucleotidase activity"/>
    <property type="evidence" value="ECO:0007669"/>
    <property type="project" value="InterPro"/>
</dbReference>
<accession>A0A074Y6G6</accession>
<dbReference type="RefSeq" id="XP_013340071.1">
    <property type="nucleotide sequence ID" value="XM_013484617.1"/>
</dbReference>
<dbReference type="OMA" id="ACEFNSC"/>
<organism evidence="5 6">
    <name type="scientific">Aureobasidium subglaciale (strain EXF-2481)</name>
    <name type="common">Aureobasidium pullulans var. subglaciale</name>
    <dbReference type="NCBI Taxonomy" id="1043005"/>
    <lineage>
        <taxon>Eukaryota</taxon>
        <taxon>Fungi</taxon>
        <taxon>Dikarya</taxon>
        <taxon>Ascomycota</taxon>
        <taxon>Pezizomycotina</taxon>
        <taxon>Dothideomycetes</taxon>
        <taxon>Dothideomycetidae</taxon>
        <taxon>Dothideales</taxon>
        <taxon>Saccotheciaceae</taxon>
        <taxon>Aureobasidium</taxon>
    </lineage>
</organism>
<gene>
    <name evidence="5" type="ORF">AUEXF2481DRAFT_69732</name>
</gene>
<dbReference type="InterPro" id="IPR002828">
    <property type="entry name" value="SurE-like_Pase/nucleotidase"/>
</dbReference>
<keyword evidence="6" id="KW-1185">Reference proteome</keyword>
<dbReference type="Gene3D" id="3.40.1210.10">
    <property type="entry name" value="Survival protein SurE-like phosphatase/nucleotidase"/>
    <property type="match status" value="1"/>
</dbReference>
<evidence type="ECO:0000256" key="3">
    <source>
        <dbReference type="ARBA" id="ARBA00022801"/>
    </source>
</evidence>
<evidence type="ECO:0000256" key="1">
    <source>
        <dbReference type="ARBA" id="ARBA00011062"/>
    </source>
</evidence>
<keyword evidence="2" id="KW-0479">Metal-binding</keyword>
<sequence>MYHPVTFIDATCLPLILRKRFYPHPFSHNHHHASEYSCPGNTASGFHAATIVLSNDDGWAEMNIRTLYRTLQGSGHDVLMSTPPADQSSAGALTAPPTPLDIPCHYYACHAGSPVQGTWPSDHNITYVNSYPTTAMTMGIERVINQTGVLPDLAISGVNLENNLATTTGLTSGAIGAAKAASLLHVPAIAFSGHSGYPMAWKSVTPLHSRVYAAMALQLTNALLASGAPYLPGGTWLNVNFPNVELGVCDAEGDGKFVMSRLYDGMGQVNVKTCGKKQLPTEASVIETEGCYVSVSLGMAETLKDASAADQEMVRQKLAGILTCSP</sequence>
<dbReference type="HOGENOM" id="CLU_045192_0_1_1"/>
<dbReference type="Proteomes" id="UP000030641">
    <property type="component" value="Unassembled WGS sequence"/>
</dbReference>
<dbReference type="AlphaFoldDB" id="A0A074Y6G6"/>
<evidence type="ECO:0000313" key="5">
    <source>
        <dbReference type="EMBL" id="KEQ91549.1"/>
    </source>
</evidence>
<dbReference type="OrthoDB" id="4018688at2759"/>
<feature type="domain" description="Survival protein SurE-like phosphatase/nucleotidase" evidence="4">
    <location>
        <begin position="51"/>
        <end position="245"/>
    </location>
</feature>
<dbReference type="InterPro" id="IPR030048">
    <property type="entry name" value="SurE"/>
</dbReference>